<dbReference type="Pfam" id="PF01636">
    <property type="entry name" value="APH"/>
    <property type="match status" value="1"/>
</dbReference>
<gene>
    <name evidence="3" type="ORF">ACEZDE_24765</name>
</gene>
<protein>
    <submittedName>
        <fullName evidence="3">Phosphotransferase family protein</fullName>
    </submittedName>
</protein>
<keyword evidence="4" id="KW-1185">Reference proteome</keyword>
<dbReference type="PROSITE" id="PS00107">
    <property type="entry name" value="PROTEIN_KINASE_ATP"/>
    <property type="match status" value="1"/>
</dbReference>
<evidence type="ECO:0000313" key="3">
    <source>
        <dbReference type="EMBL" id="MFC1419825.1"/>
    </source>
</evidence>
<comment type="caution">
    <text evidence="3">The sequence shown here is derived from an EMBL/GenBank/DDBJ whole genome shotgun (WGS) entry which is preliminary data.</text>
</comment>
<dbReference type="SUPFAM" id="SSF56112">
    <property type="entry name" value="Protein kinase-like (PK-like)"/>
    <property type="match status" value="1"/>
</dbReference>
<evidence type="ECO:0000313" key="4">
    <source>
        <dbReference type="Proteomes" id="UP001592531"/>
    </source>
</evidence>
<feature type="binding site" evidence="1">
    <location>
        <position position="49"/>
    </location>
    <ligand>
        <name>ATP</name>
        <dbReference type="ChEBI" id="CHEBI:30616"/>
    </ligand>
</feature>
<dbReference type="InterPro" id="IPR051678">
    <property type="entry name" value="AGP_Transferase"/>
</dbReference>
<proteinExistence type="predicted"/>
<dbReference type="InterPro" id="IPR017441">
    <property type="entry name" value="Protein_kinase_ATP_BS"/>
</dbReference>
<dbReference type="PANTHER" id="PTHR21310:SF15">
    <property type="entry name" value="AMINOGLYCOSIDE PHOSPHOTRANSFERASE DOMAIN-CONTAINING PROTEIN"/>
    <property type="match status" value="1"/>
</dbReference>
<dbReference type="RefSeq" id="WP_380539867.1">
    <property type="nucleotide sequence ID" value="NZ_JBHFAB010000021.1"/>
</dbReference>
<evidence type="ECO:0000259" key="2">
    <source>
        <dbReference type="Pfam" id="PF01636"/>
    </source>
</evidence>
<keyword evidence="1" id="KW-0547">Nucleotide-binding</keyword>
<keyword evidence="1" id="KW-0067">ATP-binding</keyword>
<name>A0ABV6W1F0_9ACTN</name>
<dbReference type="EMBL" id="JBHFAB010000021">
    <property type="protein sequence ID" value="MFC1419825.1"/>
    <property type="molecule type" value="Genomic_DNA"/>
</dbReference>
<dbReference type="Proteomes" id="UP001592531">
    <property type="component" value="Unassembled WGS sequence"/>
</dbReference>
<dbReference type="Gene3D" id="3.30.200.20">
    <property type="entry name" value="Phosphorylase Kinase, domain 1"/>
    <property type="match status" value="1"/>
</dbReference>
<dbReference type="InterPro" id="IPR002575">
    <property type="entry name" value="Aminoglycoside_PTrfase"/>
</dbReference>
<organism evidence="3 4">
    <name type="scientific">Streptacidiphilus cavernicola</name>
    <dbReference type="NCBI Taxonomy" id="3342716"/>
    <lineage>
        <taxon>Bacteria</taxon>
        <taxon>Bacillati</taxon>
        <taxon>Actinomycetota</taxon>
        <taxon>Actinomycetes</taxon>
        <taxon>Kitasatosporales</taxon>
        <taxon>Streptomycetaceae</taxon>
        <taxon>Streptacidiphilus</taxon>
    </lineage>
</organism>
<evidence type="ECO:0000256" key="1">
    <source>
        <dbReference type="PROSITE-ProRule" id="PRU10141"/>
    </source>
</evidence>
<dbReference type="PANTHER" id="PTHR21310">
    <property type="entry name" value="AMINOGLYCOSIDE PHOSPHOTRANSFERASE-RELATED-RELATED"/>
    <property type="match status" value="1"/>
</dbReference>
<reference evidence="3 4" key="1">
    <citation type="submission" date="2024-09" db="EMBL/GenBank/DDBJ databases">
        <authorList>
            <person name="Lee S.D."/>
        </authorList>
    </citation>
    <scope>NUCLEOTIDE SEQUENCE [LARGE SCALE GENOMIC DNA]</scope>
    <source>
        <strain evidence="3 4">N8-3</strain>
    </source>
</reference>
<dbReference type="InterPro" id="IPR011009">
    <property type="entry name" value="Kinase-like_dom_sf"/>
</dbReference>
<feature type="domain" description="Aminoglycoside phosphotransferase" evidence="2">
    <location>
        <begin position="30"/>
        <end position="218"/>
    </location>
</feature>
<sequence>MLTVDQVGELVRPALAPSVRVTGAAELGGGGFAAVWKVLLDDGSAVVLKTSPPPDAELLGYERGLLAVEADYFARIARELPDLPVPEVLHHGTDRSRCDGDWMVMSLLPGTPLSELSAGPRDAGVRRQLGAALARVHALEGPEFGYPGEGRRRAATWRAAYLGIVDDLLADADRLGWTLPVPATEIARTVAAAADALEPVTRPALVHFDLWDGNVLAAPDASGAGSGSAAGTGTGAGVGSAAGALRLSGLVDGERCLYGDPLVDLVSPVLFGAIEDEPDHPLLRGYASATGGKPLDHAEVARIRLYRLWLYLVMNVEIPTRGMDAPAHAAGNTHRAELLRAAVAAVAAVRKG</sequence>
<accession>A0ABV6W1F0</accession>
<dbReference type="Gene3D" id="3.90.1200.10">
    <property type="match status" value="1"/>
</dbReference>